<reference evidence="2" key="2">
    <citation type="submission" date="2020-07" db="EMBL/GenBank/DDBJ databases">
        <authorList>
            <person name="Lood C."/>
            <person name="Girard L."/>
        </authorList>
    </citation>
    <scope>NUCLEOTIDE SEQUENCE</scope>
    <source>
        <strain evidence="2">BW13M1</strain>
    </source>
</reference>
<feature type="transmembrane region" description="Helical" evidence="1">
    <location>
        <begin position="445"/>
        <end position="470"/>
    </location>
</feature>
<dbReference type="AlphaFoldDB" id="A0A923G9X5"/>
<keyword evidence="1" id="KW-1133">Transmembrane helix</keyword>
<gene>
    <name evidence="2" type="ORF">HU751_14505</name>
</gene>
<dbReference type="RefSeq" id="WP_186733733.1">
    <property type="nucleotide sequence ID" value="NZ_JABWRJ020000001.1"/>
</dbReference>
<keyword evidence="1" id="KW-0472">Membrane</keyword>
<feature type="transmembrane region" description="Helical" evidence="1">
    <location>
        <begin position="158"/>
        <end position="182"/>
    </location>
</feature>
<feature type="transmembrane region" description="Helical" evidence="1">
    <location>
        <begin position="68"/>
        <end position="88"/>
    </location>
</feature>
<name>A0A923G9X5_9PSED</name>
<evidence type="ECO:0000313" key="2">
    <source>
        <dbReference type="EMBL" id="MBC3446990.1"/>
    </source>
</evidence>
<keyword evidence="1" id="KW-0812">Transmembrane</keyword>
<evidence type="ECO:0000256" key="1">
    <source>
        <dbReference type="SAM" id="Phobius"/>
    </source>
</evidence>
<organism evidence="2">
    <name type="scientific">Pseudomonas peradeniyensis</name>
    <dbReference type="NCBI Taxonomy" id="2745488"/>
    <lineage>
        <taxon>Bacteria</taxon>
        <taxon>Pseudomonadati</taxon>
        <taxon>Pseudomonadota</taxon>
        <taxon>Gammaproteobacteria</taxon>
        <taxon>Pseudomonadales</taxon>
        <taxon>Pseudomonadaceae</taxon>
        <taxon>Pseudomonas</taxon>
    </lineage>
</organism>
<comment type="caution">
    <text evidence="2">The sequence shown here is derived from an EMBL/GenBank/DDBJ whole genome shotgun (WGS) entry which is preliminary data.</text>
</comment>
<feature type="transmembrane region" description="Helical" evidence="1">
    <location>
        <begin position="505"/>
        <end position="525"/>
    </location>
</feature>
<feature type="transmembrane region" description="Helical" evidence="1">
    <location>
        <begin position="37"/>
        <end position="56"/>
    </location>
</feature>
<dbReference type="EMBL" id="JABWRJ010000017">
    <property type="protein sequence ID" value="MBC3446990.1"/>
    <property type="molecule type" value="Genomic_DNA"/>
</dbReference>
<feature type="transmembrane region" description="Helical" evidence="1">
    <location>
        <begin position="191"/>
        <end position="209"/>
    </location>
</feature>
<reference evidence="2" key="1">
    <citation type="journal article" date="2020" name="Microorganisms">
        <title>Reliable Identification of Environmental Pseudomonas Isolates Using the rpoD Gene.</title>
        <authorList>
            <consortium name="The Broad Institute Genome Sequencing Platform"/>
            <person name="Girard L."/>
            <person name="Lood C."/>
            <person name="Rokni-Zadeh H."/>
            <person name="van Noort V."/>
            <person name="Lavigne R."/>
            <person name="De Mot R."/>
        </authorList>
    </citation>
    <scope>NUCLEOTIDE SEQUENCE</scope>
    <source>
        <strain evidence="2">BW13M1</strain>
    </source>
</reference>
<feature type="transmembrane region" description="Helical" evidence="1">
    <location>
        <begin position="6"/>
        <end position="25"/>
    </location>
</feature>
<feature type="transmembrane region" description="Helical" evidence="1">
    <location>
        <begin position="482"/>
        <end position="499"/>
    </location>
</feature>
<feature type="transmembrane region" description="Helical" evidence="1">
    <location>
        <begin position="238"/>
        <end position="258"/>
    </location>
</feature>
<proteinExistence type="predicted"/>
<feature type="transmembrane region" description="Helical" evidence="1">
    <location>
        <begin position="100"/>
        <end position="124"/>
    </location>
</feature>
<protein>
    <submittedName>
        <fullName evidence="2">Uncharacterized protein</fullName>
    </submittedName>
</protein>
<sequence length="530" mass="57551">MKPVFSGFWAFNVVCTLLVLTTCAVRFSKNKYILARLSFCFPLFVCVFYQVPLVIFSGQLDRALAEPWAYALVVNGGAVALVSWGWLSSRFDFKAEGSEFPVAVNGVYSFTALAGAALVFVYLWRVSWECSGLYALMYDPWMTLLAREFSVKLIGTSISTYALGAYVNTVAPMLALLSIWLLKASVPHHPLRAIIAVLVGFLAILAVLISGTKGLLVSSMLMLLAGAFFWCRTWISRLLMGGFAVAFVMASLVAFEVLKERESVVGGHYDFAACSVKAGTCQKSKELIESLALRDYSLGLPSKYIGPIAARLECLCASEGAVEECPSSVLSSPAQSVAITPGQAPKQEQEQAPVVQAQAVAASQNRSLIFLQAIFNRMLVIPFQVSVWNFMYAESEEVDGFKTLPFARRVLGESVNIPELVYQKFGSVYAQGDKTSTSTAPTSFFLVYPAFLGVMGMAIALLAIIVLDLILARLASSMGSGLIPILVGVVLIMCVNFMSSDYITVLMSHGGIAGLLMLSFYTLLLKKNSR</sequence>
<accession>A0A923G9X5</accession>